<dbReference type="EMBL" id="BPLR01011589">
    <property type="protein sequence ID" value="GIY47535.1"/>
    <property type="molecule type" value="Genomic_DNA"/>
</dbReference>
<reference evidence="1 2" key="1">
    <citation type="submission" date="2021-06" db="EMBL/GenBank/DDBJ databases">
        <title>Caerostris extrusa draft genome.</title>
        <authorList>
            <person name="Kono N."/>
            <person name="Arakawa K."/>
        </authorList>
    </citation>
    <scope>NUCLEOTIDE SEQUENCE [LARGE SCALE GENOMIC DNA]</scope>
</reference>
<name>A0AAV4TMA5_CAEEX</name>
<comment type="caution">
    <text evidence="1">The sequence shown here is derived from an EMBL/GenBank/DDBJ whole genome shotgun (WGS) entry which is preliminary data.</text>
</comment>
<sequence length="111" mass="12805">MEYKKKRVIKLFQEWKRNIGGSLSELVEGTTRIRNDSSELFKLCGGFKVEKLLCGLIVNGKIPCKKDLMSLARMGMIVFPLGLKRRKKVHTSQRPFQNELGRTDCFKEVQT</sequence>
<dbReference type="AlphaFoldDB" id="A0AAV4TMA5"/>
<dbReference type="Proteomes" id="UP001054945">
    <property type="component" value="Unassembled WGS sequence"/>
</dbReference>
<organism evidence="1 2">
    <name type="scientific">Caerostris extrusa</name>
    <name type="common">Bark spider</name>
    <name type="synonym">Caerostris bankana</name>
    <dbReference type="NCBI Taxonomy" id="172846"/>
    <lineage>
        <taxon>Eukaryota</taxon>
        <taxon>Metazoa</taxon>
        <taxon>Ecdysozoa</taxon>
        <taxon>Arthropoda</taxon>
        <taxon>Chelicerata</taxon>
        <taxon>Arachnida</taxon>
        <taxon>Araneae</taxon>
        <taxon>Araneomorphae</taxon>
        <taxon>Entelegynae</taxon>
        <taxon>Araneoidea</taxon>
        <taxon>Araneidae</taxon>
        <taxon>Caerostris</taxon>
    </lineage>
</organism>
<protein>
    <submittedName>
        <fullName evidence="1">Uncharacterized protein</fullName>
    </submittedName>
</protein>
<proteinExistence type="predicted"/>
<evidence type="ECO:0000313" key="2">
    <source>
        <dbReference type="Proteomes" id="UP001054945"/>
    </source>
</evidence>
<evidence type="ECO:0000313" key="1">
    <source>
        <dbReference type="EMBL" id="GIY47535.1"/>
    </source>
</evidence>
<keyword evidence="2" id="KW-1185">Reference proteome</keyword>
<gene>
    <name evidence="1" type="ORF">CEXT_180531</name>
</gene>
<accession>A0AAV4TMA5</accession>